<dbReference type="InterPro" id="IPR036396">
    <property type="entry name" value="Cyt_P450_sf"/>
</dbReference>
<evidence type="ECO:0000256" key="7">
    <source>
        <dbReference type="ARBA" id="ARBA00023033"/>
    </source>
</evidence>
<dbReference type="PROSITE" id="PS00086">
    <property type="entry name" value="CYTOCHROME_P450"/>
    <property type="match status" value="1"/>
</dbReference>
<evidence type="ECO:0000313" key="12">
    <source>
        <dbReference type="Proteomes" id="UP000276215"/>
    </source>
</evidence>
<dbReference type="OrthoDB" id="1844152at2759"/>
<evidence type="ECO:0000256" key="8">
    <source>
        <dbReference type="PIRSR" id="PIRSR602401-1"/>
    </source>
</evidence>
<evidence type="ECO:0000256" key="1">
    <source>
        <dbReference type="ARBA" id="ARBA00001971"/>
    </source>
</evidence>
<evidence type="ECO:0000256" key="5">
    <source>
        <dbReference type="ARBA" id="ARBA00023002"/>
    </source>
</evidence>
<dbReference type="PANTHER" id="PTHR46206:SF1">
    <property type="entry name" value="P450, PUTATIVE (EUROFUNG)-RELATED"/>
    <property type="match status" value="1"/>
</dbReference>
<reference evidence="11 12" key="1">
    <citation type="journal article" date="2018" name="Nat. Ecol. Evol.">
        <title>Pezizomycetes genomes reveal the molecular basis of ectomycorrhizal truffle lifestyle.</title>
        <authorList>
            <person name="Murat C."/>
            <person name="Payen T."/>
            <person name="Noel B."/>
            <person name="Kuo A."/>
            <person name="Morin E."/>
            <person name="Chen J."/>
            <person name="Kohler A."/>
            <person name="Krizsan K."/>
            <person name="Balestrini R."/>
            <person name="Da Silva C."/>
            <person name="Montanini B."/>
            <person name="Hainaut M."/>
            <person name="Levati E."/>
            <person name="Barry K.W."/>
            <person name="Belfiori B."/>
            <person name="Cichocki N."/>
            <person name="Clum A."/>
            <person name="Dockter R.B."/>
            <person name="Fauchery L."/>
            <person name="Guy J."/>
            <person name="Iotti M."/>
            <person name="Le Tacon F."/>
            <person name="Lindquist E.A."/>
            <person name="Lipzen A."/>
            <person name="Malagnac F."/>
            <person name="Mello A."/>
            <person name="Molinier V."/>
            <person name="Miyauchi S."/>
            <person name="Poulain J."/>
            <person name="Riccioni C."/>
            <person name="Rubini A."/>
            <person name="Sitrit Y."/>
            <person name="Splivallo R."/>
            <person name="Traeger S."/>
            <person name="Wang M."/>
            <person name="Zifcakova L."/>
            <person name="Wipf D."/>
            <person name="Zambonelli A."/>
            <person name="Paolocci F."/>
            <person name="Nowrousian M."/>
            <person name="Ottonello S."/>
            <person name="Baldrian P."/>
            <person name="Spatafora J.W."/>
            <person name="Henrissat B."/>
            <person name="Nagy L.G."/>
            <person name="Aury J.M."/>
            <person name="Wincker P."/>
            <person name="Grigoriev I.V."/>
            <person name="Bonfante P."/>
            <person name="Martin F.M."/>
        </authorList>
    </citation>
    <scope>NUCLEOTIDE SEQUENCE [LARGE SCALE GENOMIC DNA]</scope>
    <source>
        <strain evidence="11 12">120613-1</strain>
    </source>
</reference>
<dbReference type="PANTHER" id="PTHR46206">
    <property type="entry name" value="CYTOCHROME P450"/>
    <property type="match status" value="1"/>
</dbReference>
<keyword evidence="10" id="KW-0812">Transmembrane</keyword>
<sequence length="548" mass="62176">MEVCYFGSTSPPPTFRLPPLLESLLQHRITREVVLLLTPWGLTLSVTTCLLLWTFWKSYSLRVNVPTIGASPGPFGGWRAMFKYFSHGSEWIAEGYDKYTPTAQTFKIPSISRYILFPTSTKILEEMMAEPDHVLSFGEALTEKLAVEWTLHPSIKYDPYHLQLIRTKLTQRLSTILPEVMDELVTAWGDGAGGDVGKEGWTRVRVWEVMVVVVARTTNRMFVGLPLCRDQEYLDNVIAYSLKVVKAGAILDILPRFLRAPLTNLLMQKSHHYALMRKHVGHIFRERKAKMQECLASGQEWKDCPDDLIQWILDFSEEEGGSSGSGKRREEEELIARILFMNFASIHTTATTVTQAIFDIAAHPELQPDLHIEITEVLSKEGMSKQSLTKMKKLDSVIRESQRLNTISTITMMRKSLIPYTFSDGTHLPTGTWIAAPATALQRSLLSIPNPAVFNGFRWERLRVEEEEAGRPGRYAAVTTSFEHLVFGHGKHACPGRFFAVNELKVLLAHVVGRFEMRCLPEQGRPKNWIFGVACRADPEGVVEFRLR</sequence>
<dbReference type="GO" id="GO:0004497">
    <property type="term" value="F:monooxygenase activity"/>
    <property type="evidence" value="ECO:0007669"/>
    <property type="project" value="UniProtKB-KW"/>
</dbReference>
<comment type="cofactor">
    <cofactor evidence="1 8">
        <name>heme</name>
        <dbReference type="ChEBI" id="CHEBI:30413"/>
    </cofactor>
</comment>
<feature type="binding site" description="axial binding residue" evidence="8">
    <location>
        <position position="494"/>
    </location>
    <ligand>
        <name>heme</name>
        <dbReference type="ChEBI" id="CHEBI:30413"/>
    </ligand>
    <ligandPart>
        <name>Fe</name>
        <dbReference type="ChEBI" id="CHEBI:18248"/>
    </ligandPart>
</feature>
<proteinExistence type="inferred from homology"/>
<dbReference type="PRINTS" id="PR00385">
    <property type="entry name" value="P450"/>
</dbReference>
<dbReference type="Proteomes" id="UP000276215">
    <property type="component" value="Unassembled WGS sequence"/>
</dbReference>
<feature type="transmembrane region" description="Helical" evidence="10">
    <location>
        <begin position="33"/>
        <end position="56"/>
    </location>
</feature>
<keyword evidence="3 8" id="KW-0349">Heme</keyword>
<keyword evidence="6 8" id="KW-0408">Iron</keyword>
<evidence type="ECO:0000313" key="11">
    <source>
        <dbReference type="EMBL" id="RPA97481.1"/>
    </source>
</evidence>
<dbReference type="PRINTS" id="PR00463">
    <property type="entry name" value="EP450I"/>
</dbReference>
<dbReference type="STRING" id="1336337.A0A3N4JL58"/>
<keyword evidence="10" id="KW-1133">Transmembrane helix</keyword>
<keyword evidence="12" id="KW-1185">Reference proteome</keyword>
<dbReference type="GO" id="GO:0005506">
    <property type="term" value="F:iron ion binding"/>
    <property type="evidence" value="ECO:0007669"/>
    <property type="project" value="InterPro"/>
</dbReference>
<evidence type="ECO:0000256" key="6">
    <source>
        <dbReference type="ARBA" id="ARBA00023004"/>
    </source>
</evidence>
<evidence type="ECO:0000256" key="10">
    <source>
        <dbReference type="SAM" id="Phobius"/>
    </source>
</evidence>
<dbReference type="InterPro" id="IPR017972">
    <property type="entry name" value="Cyt_P450_CS"/>
</dbReference>
<keyword evidence="4 8" id="KW-0479">Metal-binding</keyword>
<organism evidence="11 12">
    <name type="scientific">Choiromyces venosus 120613-1</name>
    <dbReference type="NCBI Taxonomy" id="1336337"/>
    <lineage>
        <taxon>Eukaryota</taxon>
        <taxon>Fungi</taxon>
        <taxon>Dikarya</taxon>
        <taxon>Ascomycota</taxon>
        <taxon>Pezizomycotina</taxon>
        <taxon>Pezizomycetes</taxon>
        <taxon>Pezizales</taxon>
        <taxon>Tuberaceae</taxon>
        <taxon>Choiromyces</taxon>
    </lineage>
</organism>
<dbReference type="Pfam" id="PF00067">
    <property type="entry name" value="p450"/>
    <property type="match status" value="1"/>
</dbReference>
<evidence type="ECO:0000256" key="4">
    <source>
        <dbReference type="ARBA" id="ARBA00022723"/>
    </source>
</evidence>
<dbReference type="AlphaFoldDB" id="A0A3N4JL58"/>
<comment type="similarity">
    <text evidence="2 9">Belongs to the cytochrome P450 family.</text>
</comment>
<dbReference type="CDD" id="cd11041">
    <property type="entry name" value="CYP503A1-like"/>
    <property type="match status" value="1"/>
</dbReference>
<dbReference type="EMBL" id="ML120404">
    <property type="protein sequence ID" value="RPA97481.1"/>
    <property type="molecule type" value="Genomic_DNA"/>
</dbReference>
<evidence type="ECO:0000256" key="3">
    <source>
        <dbReference type="ARBA" id="ARBA00022617"/>
    </source>
</evidence>
<keyword evidence="10" id="KW-0472">Membrane</keyword>
<evidence type="ECO:0000256" key="2">
    <source>
        <dbReference type="ARBA" id="ARBA00010617"/>
    </source>
</evidence>
<dbReference type="GO" id="GO:0016705">
    <property type="term" value="F:oxidoreductase activity, acting on paired donors, with incorporation or reduction of molecular oxygen"/>
    <property type="evidence" value="ECO:0007669"/>
    <property type="project" value="InterPro"/>
</dbReference>
<dbReference type="Gene3D" id="1.10.630.10">
    <property type="entry name" value="Cytochrome P450"/>
    <property type="match status" value="1"/>
</dbReference>
<keyword evidence="5 9" id="KW-0560">Oxidoreductase</keyword>
<dbReference type="InterPro" id="IPR002401">
    <property type="entry name" value="Cyt_P450_E_grp-I"/>
</dbReference>
<keyword evidence="7 9" id="KW-0503">Monooxygenase</keyword>
<accession>A0A3N4JL58</accession>
<dbReference type="GO" id="GO:0020037">
    <property type="term" value="F:heme binding"/>
    <property type="evidence" value="ECO:0007669"/>
    <property type="project" value="InterPro"/>
</dbReference>
<name>A0A3N4JL58_9PEZI</name>
<dbReference type="InterPro" id="IPR001128">
    <property type="entry name" value="Cyt_P450"/>
</dbReference>
<gene>
    <name evidence="11" type="ORF">L873DRAFT_1742126</name>
</gene>
<protein>
    <submittedName>
        <fullName evidence="11">Cytochrome P450</fullName>
    </submittedName>
</protein>
<evidence type="ECO:0000256" key="9">
    <source>
        <dbReference type="RuleBase" id="RU000461"/>
    </source>
</evidence>
<dbReference type="SUPFAM" id="SSF48264">
    <property type="entry name" value="Cytochrome P450"/>
    <property type="match status" value="1"/>
</dbReference>